<protein>
    <submittedName>
        <fullName evidence="2">Uncharacterized protein</fullName>
    </submittedName>
</protein>
<dbReference type="EMBL" id="FOFR01000005">
    <property type="protein sequence ID" value="SEQ78924.1"/>
    <property type="molecule type" value="Genomic_DNA"/>
</dbReference>
<keyword evidence="3" id="KW-1185">Reference proteome</keyword>
<accession>A0A1H9IWH2</accession>
<evidence type="ECO:0000313" key="3">
    <source>
        <dbReference type="Proteomes" id="UP000199352"/>
    </source>
</evidence>
<dbReference type="STRING" id="402600.SAMN05216188_105107"/>
<name>A0A1H9IWH2_9PSEU</name>
<dbReference type="Proteomes" id="UP000199352">
    <property type="component" value="Unassembled WGS sequence"/>
</dbReference>
<feature type="region of interest" description="Disordered" evidence="1">
    <location>
        <begin position="84"/>
        <end position="109"/>
    </location>
</feature>
<organism evidence="2 3">
    <name type="scientific">Lentzea xinjiangensis</name>
    <dbReference type="NCBI Taxonomy" id="402600"/>
    <lineage>
        <taxon>Bacteria</taxon>
        <taxon>Bacillati</taxon>
        <taxon>Actinomycetota</taxon>
        <taxon>Actinomycetes</taxon>
        <taxon>Pseudonocardiales</taxon>
        <taxon>Pseudonocardiaceae</taxon>
        <taxon>Lentzea</taxon>
    </lineage>
</organism>
<reference evidence="3" key="1">
    <citation type="submission" date="2016-10" db="EMBL/GenBank/DDBJ databases">
        <authorList>
            <person name="Varghese N."/>
            <person name="Submissions S."/>
        </authorList>
    </citation>
    <scope>NUCLEOTIDE SEQUENCE [LARGE SCALE GENOMIC DNA]</scope>
    <source>
        <strain evidence="3">CGMCC 4.3525</strain>
    </source>
</reference>
<evidence type="ECO:0000256" key="1">
    <source>
        <dbReference type="SAM" id="MobiDB-lite"/>
    </source>
</evidence>
<evidence type="ECO:0000313" key="2">
    <source>
        <dbReference type="EMBL" id="SEQ78924.1"/>
    </source>
</evidence>
<proteinExistence type="predicted"/>
<gene>
    <name evidence="2" type="ORF">SAMN05216188_105107</name>
</gene>
<sequence length="242" mass="26761">MLSAEGRELPAVADSALTVLRFRCATTNSPPGRMSVPDSTETVLSGQENLRFNAGQQLQPQSRGFRSELSRVLRVRAPQRVPLQAHPGTDVAQHRNAPQPTRVPFRSFKGSPSALCPITGTRKTDRDVALLSTVEDRHQRVAGGHSGRRPPIPRPIQRAAHRCPGERCAAEPSLRTPWQVDHVRPRLRDSARTMRRQHVQRHLKRTASRLAACCQAGRSTAGCPRHMTSTMEPVAIAGPERR</sequence>
<dbReference type="AlphaFoldDB" id="A0A1H9IWH2"/>